<evidence type="ECO:0000313" key="2">
    <source>
        <dbReference type="EMBL" id="GAV84691.1"/>
    </source>
</evidence>
<accession>A0A1Q3CX07</accession>
<feature type="compositionally biased region" description="Acidic residues" evidence="1">
    <location>
        <begin position="91"/>
        <end position="100"/>
    </location>
</feature>
<dbReference type="InParanoid" id="A0A1Q3CX07"/>
<comment type="caution">
    <text evidence="2">The sequence shown here is derived from an EMBL/GenBank/DDBJ whole genome shotgun (WGS) entry which is preliminary data.</text>
</comment>
<sequence>EKKVNLEETLAQLTANTTQFMAETRTNFQNQAPSIHKLEVQVGQIENLLSGRPQGTLPNNTEINQKEQVKAITLRSGKQLQDTPSKTEQSKDEEDNNENP</sequence>
<gene>
    <name evidence="2" type="ORF">CFOL_v3_28133</name>
</gene>
<dbReference type="Proteomes" id="UP000187406">
    <property type="component" value="Unassembled WGS sequence"/>
</dbReference>
<evidence type="ECO:0000313" key="3">
    <source>
        <dbReference type="Proteomes" id="UP000187406"/>
    </source>
</evidence>
<reference evidence="3" key="1">
    <citation type="submission" date="2016-04" db="EMBL/GenBank/DDBJ databases">
        <title>Cephalotus genome sequencing.</title>
        <authorList>
            <person name="Fukushima K."/>
            <person name="Hasebe M."/>
            <person name="Fang X."/>
        </authorList>
    </citation>
    <scope>NUCLEOTIDE SEQUENCE [LARGE SCALE GENOMIC DNA]</scope>
    <source>
        <strain evidence="3">cv. St1</strain>
    </source>
</reference>
<feature type="region of interest" description="Disordered" evidence="1">
    <location>
        <begin position="73"/>
        <end position="100"/>
    </location>
</feature>
<evidence type="ECO:0000256" key="1">
    <source>
        <dbReference type="SAM" id="MobiDB-lite"/>
    </source>
</evidence>
<protein>
    <submittedName>
        <fullName evidence="2">Uncharacterized protein</fullName>
    </submittedName>
</protein>
<dbReference type="EMBL" id="BDDD01003305">
    <property type="protein sequence ID" value="GAV84691.1"/>
    <property type="molecule type" value="Genomic_DNA"/>
</dbReference>
<proteinExistence type="predicted"/>
<dbReference type="OrthoDB" id="1937287at2759"/>
<feature type="compositionally biased region" description="Polar residues" evidence="1">
    <location>
        <begin position="76"/>
        <end position="87"/>
    </location>
</feature>
<feature type="non-terminal residue" evidence="2">
    <location>
        <position position="1"/>
    </location>
</feature>
<organism evidence="2 3">
    <name type="scientific">Cephalotus follicularis</name>
    <name type="common">Albany pitcher plant</name>
    <dbReference type="NCBI Taxonomy" id="3775"/>
    <lineage>
        <taxon>Eukaryota</taxon>
        <taxon>Viridiplantae</taxon>
        <taxon>Streptophyta</taxon>
        <taxon>Embryophyta</taxon>
        <taxon>Tracheophyta</taxon>
        <taxon>Spermatophyta</taxon>
        <taxon>Magnoliopsida</taxon>
        <taxon>eudicotyledons</taxon>
        <taxon>Gunneridae</taxon>
        <taxon>Pentapetalae</taxon>
        <taxon>rosids</taxon>
        <taxon>fabids</taxon>
        <taxon>Oxalidales</taxon>
        <taxon>Cephalotaceae</taxon>
        <taxon>Cephalotus</taxon>
    </lineage>
</organism>
<name>A0A1Q3CX07_CEPFO</name>
<dbReference type="AlphaFoldDB" id="A0A1Q3CX07"/>
<keyword evidence="3" id="KW-1185">Reference proteome</keyword>